<dbReference type="RefSeq" id="WP_036170242.1">
    <property type="nucleotide sequence ID" value="NZ_JRKJ01000020.1"/>
</dbReference>
<gene>
    <name evidence="10" type="ORF">LF41_1365</name>
</gene>
<name>A0A0A2WDT0_9GAMM</name>
<sequence>MDALAPTTVRLRNAWRSSHPWIFQKLVEKPAVRPKPGSIVDVVGVEGDWIGRGFYNGHSRIAVRILETDPQIAVDQAWFARKIGEAVRLRREFLQLDQVSDAWRVVHSEGDGLSGLVVDRYADLLVVEFFSAGMYRHREWIYEALREHFPGCRFHAFADEHVQKQESFDFRGTEPAKPAVITEHGIKFRADPAGAHKTGFFADQRDNREWLSHLCEGRRVLDLCCNTGGFAVYAAARGASEVVGIDIDNDVIEIAKGNAKLNNVRPRFVQADIFPWLRDASNNGERFDVVILDPAKMTRDREQVIPALKKYLDMNKLALGVVKPGGLFATFSCTGLVSEEQFLDMLRRAAFYAGRTVQVLKISGAGPDHPFLANVHESRYLKAVFCRVLD</sequence>
<dbReference type="PATRIC" id="fig|1300345.3.peg.2438"/>
<keyword evidence="4" id="KW-0489">Methyltransferase</keyword>
<dbReference type="SUPFAM" id="SSF53335">
    <property type="entry name" value="S-adenosyl-L-methionine-dependent methyltransferases"/>
    <property type="match status" value="1"/>
</dbReference>
<evidence type="ECO:0000256" key="4">
    <source>
        <dbReference type="ARBA" id="ARBA00022603"/>
    </source>
</evidence>
<dbReference type="GO" id="GO:0006364">
    <property type="term" value="P:rRNA processing"/>
    <property type="evidence" value="ECO:0007669"/>
    <property type="project" value="UniProtKB-KW"/>
</dbReference>
<evidence type="ECO:0000313" key="11">
    <source>
        <dbReference type="Proteomes" id="UP000030518"/>
    </source>
</evidence>
<proteinExistence type="inferred from homology"/>
<evidence type="ECO:0000256" key="1">
    <source>
        <dbReference type="ARBA" id="ARBA00004496"/>
    </source>
</evidence>
<evidence type="ECO:0000313" key="10">
    <source>
        <dbReference type="EMBL" id="KGQ18366.1"/>
    </source>
</evidence>
<dbReference type="Gene3D" id="3.30.750.80">
    <property type="entry name" value="RNA methyltransferase domain (HRMD) like"/>
    <property type="match status" value="1"/>
</dbReference>
<dbReference type="OrthoDB" id="9805492at2"/>
<evidence type="ECO:0000256" key="2">
    <source>
        <dbReference type="ARBA" id="ARBA00022490"/>
    </source>
</evidence>
<dbReference type="InterPro" id="IPR029063">
    <property type="entry name" value="SAM-dependent_MTases_sf"/>
</dbReference>
<dbReference type="Gene3D" id="2.30.130.10">
    <property type="entry name" value="PUA domain"/>
    <property type="match status" value="1"/>
</dbReference>
<keyword evidence="2" id="KW-0963">Cytoplasm</keyword>
<keyword evidence="6" id="KW-0949">S-adenosyl-L-methionine</keyword>
<dbReference type="CDD" id="cd21153">
    <property type="entry name" value="PUA_RlmI"/>
    <property type="match status" value="1"/>
</dbReference>
<dbReference type="Proteomes" id="UP000030518">
    <property type="component" value="Unassembled WGS sequence"/>
</dbReference>
<keyword evidence="5" id="KW-0808">Transferase</keyword>
<comment type="similarity">
    <text evidence="7">Belongs to the methyltransferase superfamily. RlmI family.</text>
</comment>
<dbReference type="Pfam" id="PF10672">
    <property type="entry name" value="Methyltrans_SAM"/>
    <property type="match status" value="1"/>
</dbReference>
<dbReference type="InterPro" id="IPR036974">
    <property type="entry name" value="PUA_sf"/>
</dbReference>
<evidence type="ECO:0000259" key="8">
    <source>
        <dbReference type="Pfam" id="PF10672"/>
    </source>
</evidence>
<evidence type="ECO:0000256" key="6">
    <source>
        <dbReference type="ARBA" id="ARBA00022691"/>
    </source>
</evidence>
<dbReference type="Gene3D" id="3.40.50.150">
    <property type="entry name" value="Vaccinia Virus protein VP39"/>
    <property type="match status" value="1"/>
</dbReference>
<dbReference type="PANTHER" id="PTHR42873">
    <property type="entry name" value="RIBOSOMAL RNA LARGE SUBUNIT METHYLTRANSFERASE"/>
    <property type="match status" value="1"/>
</dbReference>
<accession>A0A0A2WDT0</accession>
<dbReference type="GO" id="GO:0008168">
    <property type="term" value="F:methyltransferase activity"/>
    <property type="evidence" value="ECO:0007669"/>
    <property type="project" value="UniProtKB-KW"/>
</dbReference>
<dbReference type="PANTHER" id="PTHR42873:SF1">
    <property type="entry name" value="S-ADENOSYLMETHIONINE-DEPENDENT METHYLTRANSFERASE DOMAIN-CONTAINING PROTEIN"/>
    <property type="match status" value="1"/>
</dbReference>
<keyword evidence="11" id="KW-1185">Reference proteome</keyword>
<dbReference type="PROSITE" id="PS50890">
    <property type="entry name" value="PUA"/>
    <property type="match status" value="1"/>
</dbReference>
<dbReference type="CDD" id="cd11572">
    <property type="entry name" value="RlmI_M_like"/>
    <property type="match status" value="1"/>
</dbReference>
<organism evidence="10 11">
    <name type="scientific">Lysobacter dokdonensis DS-58</name>
    <dbReference type="NCBI Taxonomy" id="1300345"/>
    <lineage>
        <taxon>Bacteria</taxon>
        <taxon>Pseudomonadati</taxon>
        <taxon>Pseudomonadota</taxon>
        <taxon>Gammaproteobacteria</taxon>
        <taxon>Lysobacterales</taxon>
        <taxon>Lysobacteraceae</taxon>
        <taxon>Noviluteimonas</taxon>
    </lineage>
</organism>
<dbReference type="GO" id="GO:0003723">
    <property type="term" value="F:RNA binding"/>
    <property type="evidence" value="ECO:0007669"/>
    <property type="project" value="InterPro"/>
</dbReference>
<dbReference type="InterPro" id="IPR041532">
    <property type="entry name" value="RlmI-like_PUA"/>
</dbReference>
<evidence type="ECO:0000256" key="3">
    <source>
        <dbReference type="ARBA" id="ARBA00022552"/>
    </source>
</evidence>
<dbReference type="Pfam" id="PF17785">
    <property type="entry name" value="PUA_3"/>
    <property type="match status" value="1"/>
</dbReference>
<keyword evidence="3" id="KW-0698">rRNA processing</keyword>
<reference evidence="10 11" key="1">
    <citation type="submission" date="2014-09" db="EMBL/GenBank/DDBJ databases">
        <title>Genome sequences of Lysobacter dokdonensis DS-58.</title>
        <authorList>
            <person name="Kim J.F."/>
            <person name="Kwak M.-J."/>
        </authorList>
    </citation>
    <scope>NUCLEOTIDE SEQUENCE [LARGE SCALE GENOMIC DNA]</scope>
    <source>
        <strain evidence="10 11">DS-58</strain>
    </source>
</reference>
<evidence type="ECO:0000256" key="7">
    <source>
        <dbReference type="ARBA" id="ARBA00038091"/>
    </source>
</evidence>
<feature type="domain" description="RlmI-like PUA" evidence="9">
    <location>
        <begin position="14"/>
        <end position="67"/>
    </location>
</feature>
<comment type="caution">
    <text evidence="10">The sequence shown here is derived from an EMBL/GenBank/DDBJ whole genome shotgun (WGS) entry which is preliminary data.</text>
</comment>
<dbReference type="CDD" id="cd02440">
    <property type="entry name" value="AdoMet_MTases"/>
    <property type="match status" value="1"/>
</dbReference>
<dbReference type="GO" id="GO:0005737">
    <property type="term" value="C:cytoplasm"/>
    <property type="evidence" value="ECO:0007669"/>
    <property type="project" value="UniProtKB-SubCell"/>
</dbReference>
<feature type="domain" description="S-adenosylmethionine-dependent methyltransferase" evidence="8">
    <location>
        <begin position="167"/>
        <end position="301"/>
    </location>
</feature>
<dbReference type="AlphaFoldDB" id="A0A0A2WDT0"/>
<dbReference type="GO" id="GO:0032259">
    <property type="term" value="P:methylation"/>
    <property type="evidence" value="ECO:0007669"/>
    <property type="project" value="UniProtKB-KW"/>
</dbReference>
<dbReference type="eggNOG" id="COG1092">
    <property type="taxonomic scope" value="Bacteria"/>
</dbReference>
<evidence type="ECO:0000259" key="9">
    <source>
        <dbReference type="Pfam" id="PF17785"/>
    </source>
</evidence>
<dbReference type="InterPro" id="IPR015947">
    <property type="entry name" value="PUA-like_sf"/>
</dbReference>
<dbReference type="InterPro" id="IPR019614">
    <property type="entry name" value="SAM-dep_methyl-trfase"/>
</dbReference>
<dbReference type="SUPFAM" id="SSF88697">
    <property type="entry name" value="PUA domain-like"/>
    <property type="match status" value="1"/>
</dbReference>
<evidence type="ECO:0000256" key="5">
    <source>
        <dbReference type="ARBA" id="ARBA00022679"/>
    </source>
</evidence>
<dbReference type="EMBL" id="JRKJ01000020">
    <property type="protein sequence ID" value="KGQ18366.1"/>
    <property type="molecule type" value="Genomic_DNA"/>
</dbReference>
<protein>
    <submittedName>
        <fullName evidence="10">Oxidoreductase</fullName>
    </submittedName>
</protein>
<comment type="subcellular location">
    <subcellularLocation>
        <location evidence="1">Cytoplasm</location>
    </subcellularLocation>
</comment>